<dbReference type="SUPFAM" id="SSF47384">
    <property type="entry name" value="Homodimeric domain of signal transducing histidine kinase"/>
    <property type="match status" value="1"/>
</dbReference>
<reference evidence="15 16" key="1">
    <citation type="submission" date="2015-08" db="EMBL/GenBank/DDBJ databases">
        <authorList>
            <person name="Babu N.S."/>
            <person name="Beckwith C.J."/>
            <person name="Beseler K.G."/>
            <person name="Brison A."/>
            <person name="Carone J.V."/>
            <person name="Caskin T.P."/>
            <person name="Diamond M."/>
            <person name="Durham M.E."/>
            <person name="Foxe J.M."/>
            <person name="Go M."/>
            <person name="Henderson B.A."/>
            <person name="Jones I.B."/>
            <person name="McGettigan J.A."/>
            <person name="Micheletti S.J."/>
            <person name="Nasrallah M.E."/>
            <person name="Ortiz D."/>
            <person name="Piller C.R."/>
            <person name="Privatt S.R."/>
            <person name="Schneider S.L."/>
            <person name="Sharp S."/>
            <person name="Smith T.C."/>
            <person name="Stanton J.D."/>
            <person name="Ullery H.E."/>
            <person name="Wilson R.J."/>
            <person name="Serrano M.G."/>
            <person name="Buck G."/>
            <person name="Lee V."/>
            <person name="Wang Y."/>
            <person name="Carvalho R."/>
            <person name="Voegtly L."/>
            <person name="Shi R."/>
            <person name="Duckworth R."/>
            <person name="Johnson A."/>
            <person name="Loviza R."/>
            <person name="Walstead R."/>
            <person name="Shah Z."/>
            <person name="Kiflezghi M."/>
            <person name="Wade K."/>
            <person name="Ball S.L."/>
            <person name="Bradley K.W."/>
            <person name="Asai D.J."/>
            <person name="Bowman C.A."/>
            <person name="Russell D.A."/>
            <person name="Pope W.H."/>
            <person name="Jacobs-Sera D."/>
            <person name="Hendrix R.W."/>
            <person name="Hatfull G.F."/>
        </authorList>
    </citation>
    <scope>NUCLEOTIDE SEQUENCE [LARGE SCALE GENOMIC DNA]</scope>
    <source>
        <strain evidence="15 16">DSM 27648</strain>
    </source>
</reference>
<comment type="catalytic activity">
    <reaction evidence="1">
        <text>ATP + protein L-histidine = ADP + protein N-phospho-L-histidine.</text>
        <dbReference type="EC" id="2.7.13.3"/>
    </reaction>
</comment>
<dbReference type="InterPro" id="IPR005467">
    <property type="entry name" value="His_kinase_dom"/>
</dbReference>
<dbReference type="SUPFAM" id="SSF158472">
    <property type="entry name" value="HAMP domain-like"/>
    <property type="match status" value="1"/>
</dbReference>
<dbReference type="AlphaFoldDB" id="A0A0K1PTX7"/>
<keyword evidence="15" id="KW-0406">Ion transport</keyword>
<feature type="domain" description="Histidine kinase" evidence="13">
    <location>
        <begin position="243"/>
        <end position="457"/>
    </location>
</feature>
<feature type="signal peptide" evidence="12">
    <location>
        <begin position="1"/>
        <end position="24"/>
    </location>
</feature>
<dbReference type="GO" id="GO:0005886">
    <property type="term" value="C:plasma membrane"/>
    <property type="evidence" value="ECO:0007669"/>
    <property type="project" value="TreeGrafter"/>
</dbReference>
<feature type="domain" description="HAMP" evidence="14">
    <location>
        <begin position="182"/>
        <end position="235"/>
    </location>
</feature>
<feature type="chain" id="PRO_5005466011" description="histidine kinase" evidence="12">
    <location>
        <begin position="25"/>
        <end position="464"/>
    </location>
</feature>
<dbReference type="Gene3D" id="1.10.287.130">
    <property type="match status" value="1"/>
</dbReference>
<dbReference type="OrthoDB" id="9813151at2"/>
<dbReference type="InterPro" id="IPR036097">
    <property type="entry name" value="HisK_dim/P_sf"/>
</dbReference>
<dbReference type="InterPro" id="IPR004358">
    <property type="entry name" value="Sig_transdc_His_kin-like_C"/>
</dbReference>
<evidence type="ECO:0000259" key="14">
    <source>
        <dbReference type="PROSITE" id="PS50885"/>
    </source>
</evidence>
<dbReference type="InterPro" id="IPR003660">
    <property type="entry name" value="HAMP_dom"/>
</dbReference>
<dbReference type="SUPFAM" id="SSF55874">
    <property type="entry name" value="ATPase domain of HSP90 chaperone/DNA topoisomerase II/histidine kinase"/>
    <property type="match status" value="1"/>
</dbReference>
<evidence type="ECO:0000256" key="5">
    <source>
        <dbReference type="ARBA" id="ARBA00022679"/>
    </source>
</evidence>
<evidence type="ECO:0000256" key="1">
    <source>
        <dbReference type="ARBA" id="ARBA00000085"/>
    </source>
</evidence>
<dbReference type="STRING" id="1391654.AKJ09_03636"/>
<evidence type="ECO:0000313" key="15">
    <source>
        <dbReference type="EMBL" id="AKU96972.1"/>
    </source>
</evidence>
<evidence type="ECO:0000256" key="3">
    <source>
        <dbReference type="ARBA" id="ARBA00012438"/>
    </source>
</evidence>
<evidence type="ECO:0000256" key="2">
    <source>
        <dbReference type="ARBA" id="ARBA00004370"/>
    </source>
</evidence>
<dbReference type="EC" id="2.7.13.3" evidence="3"/>
<keyword evidence="15" id="KW-0407">Ion channel</keyword>
<keyword evidence="10 11" id="KW-0472">Membrane</keyword>
<keyword evidence="7 15" id="KW-0418">Kinase</keyword>
<dbReference type="SMART" id="SM00304">
    <property type="entry name" value="HAMP"/>
    <property type="match status" value="1"/>
</dbReference>
<evidence type="ECO:0000259" key="13">
    <source>
        <dbReference type="PROSITE" id="PS50109"/>
    </source>
</evidence>
<evidence type="ECO:0000256" key="10">
    <source>
        <dbReference type="ARBA" id="ARBA00023136"/>
    </source>
</evidence>
<dbReference type="InterPro" id="IPR003661">
    <property type="entry name" value="HisK_dim/P_dom"/>
</dbReference>
<comment type="subcellular location">
    <subcellularLocation>
        <location evidence="2">Membrane</location>
    </subcellularLocation>
</comment>
<dbReference type="EMBL" id="CP012333">
    <property type="protein sequence ID" value="AKU96972.1"/>
    <property type="molecule type" value="Genomic_DNA"/>
</dbReference>
<dbReference type="PROSITE" id="PS50109">
    <property type="entry name" value="HIS_KIN"/>
    <property type="match status" value="1"/>
</dbReference>
<dbReference type="PRINTS" id="PR00344">
    <property type="entry name" value="BCTRLSENSOR"/>
</dbReference>
<dbReference type="KEGG" id="llu:AKJ09_03636"/>
<dbReference type="SMART" id="SM00388">
    <property type="entry name" value="HisKA"/>
    <property type="match status" value="1"/>
</dbReference>
<dbReference type="Proteomes" id="UP000064967">
    <property type="component" value="Chromosome"/>
</dbReference>
<dbReference type="CDD" id="cd00075">
    <property type="entry name" value="HATPase"/>
    <property type="match status" value="1"/>
</dbReference>
<dbReference type="PANTHER" id="PTHR45436:SF5">
    <property type="entry name" value="SENSOR HISTIDINE KINASE TRCS"/>
    <property type="match status" value="1"/>
</dbReference>
<evidence type="ECO:0000256" key="8">
    <source>
        <dbReference type="ARBA" id="ARBA00022989"/>
    </source>
</evidence>
<keyword evidence="5" id="KW-0808">Transferase</keyword>
<keyword evidence="4" id="KW-0597">Phosphoprotein</keyword>
<dbReference type="PROSITE" id="PS50885">
    <property type="entry name" value="HAMP"/>
    <property type="match status" value="1"/>
</dbReference>
<keyword evidence="15" id="KW-0813">Transport</keyword>
<evidence type="ECO:0000256" key="4">
    <source>
        <dbReference type="ARBA" id="ARBA00022553"/>
    </source>
</evidence>
<dbReference type="Pfam" id="PF02518">
    <property type="entry name" value="HATPase_c"/>
    <property type="match status" value="1"/>
</dbReference>
<keyword evidence="6 11" id="KW-0812">Transmembrane</keyword>
<keyword evidence="8 11" id="KW-1133">Transmembrane helix</keyword>
<evidence type="ECO:0000256" key="12">
    <source>
        <dbReference type="SAM" id="SignalP"/>
    </source>
</evidence>
<dbReference type="GO" id="GO:0034220">
    <property type="term" value="P:monoatomic ion transmembrane transport"/>
    <property type="evidence" value="ECO:0007669"/>
    <property type="project" value="UniProtKB-KW"/>
</dbReference>
<keyword evidence="16" id="KW-1185">Reference proteome</keyword>
<dbReference type="Gene3D" id="3.30.565.10">
    <property type="entry name" value="Histidine kinase-like ATPase, C-terminal domain"/>
    <property type="match status" value="1"/>
</dbReference>
<gene>
    <name evidence="15" type="ORF">AKJ09_03636</name>
</gene>
<feature type="transmembrane region" description="Helical" evidence="11">
    <location>
        <begin position="157"/>
        <end position="181"/>
    </location>
</feature>
<dbReference type="GO" id="GO:0000155">
    <property type="term" value="F:phosphorelay sensor kinase activity"/>
    <property type="evidence" value="ECO:0007669"/>
    <property type="project" value="InterPro"/>
</dbReference>
<dbReference type="PANTHER" id="PTHR45436">
    <property type="entry name" value="SENSOR HISTIDINE KINASE YKOH"/>
    <property type="match status" value="1"/>
</dbReference>
<dbReference type="Pfam" id="PF00512">
    <property type="entry name" value="HisKA"/>
    <property type="match status" value="1"/>
</dbReference>
<name>A0A0K1PTX7_9BACT</name>
<evidence type="ECO:0000256" key="7">
    <source>
        <dbReference type="ARBA" id="ARBA00022777"/>
    </source>
</evidence>
<dbReference type="PATRIC" id="fig|1391654.3.peg.3683"/>
<dbReference type="CDD" id="cd00082">
    <property type="entry name" value="HisKA"/>
    <property type="match status" value="1"/>
</dbReference>
<dbReference type="InterPro" id="IPR003594">
    <property type="entry name" value="HATPase_dom"/>
</dbReference>
<dbReference type="RefSeq" id="WP_146648188.1">
    <property type="nucleotide sequence ID" value="NZ_CP012333.1"/>
</dbReference>
<evidence type="ECO:0000256" key="11">
    <source>
        <dbReference type="SAM" id="Phobius"/>
    </source>
</evidence>
<dbReference type="Pfam" id="PF00672">
    <property type="entry name" value="HAMP"/>
    <property type="match status" value="1"/>
</dbReference>
<dbReference type="Gene3D" id="6.10.340.10">
    <property type="match status" value="1"/>
</dbReference>
<evidence type="ECO:0000313" key="16">
    <source>
        <dbReference type="Proteomes" id="UP000064967"/>
    </source>
</evidence>
<dbReference type="InterPro" id="IPR036890">
    <property type="entry name" value="HATPase_C_sf"/>
</dbReference>
<organism evidence="15 16">
    <name type="scientific">Labilithrix luteola</name>
    <dbReference type="NCBI Taxonomy" id="1391654"/>
    <lineage>
        <taxon>Bacteria</taxon>
        <taxon>Pseudomonadati</taxon>
        <taxon>Myxococcota</taxon>
        <taxon>Polyangia</taxon>
        <taxon>Polyangiales</taxon>
        <taxon>Labilitrichaceae</taxon>
        <taxon>Labilithrix</taxon>
    </lineage>
</organism>
<sequence length="464" mass="50289">MRFRTRLVVAITATTFVTLAGAFAAVSYAVNRSNEHQLDDALSAEAHEEAYEASQLGGTELAISDRPGPFANDLGPLTKYGVIFAADGTVLASTPTFDAPTCHVPPFASIRRTAGVPFDTWCGREHLRAILVPVPSHKNTVLLLAAPRTDLDGDAAFLWHAVLTALGISIAWSLAVSTWLVRRLTRDHRRIASIARLVVAGDLSARVHTQTVDSEMAQLARDIDTMIEHLASLVTLQQRFVANAAHELQTPVTTLYTDLQQALRKPRDRDGYRAAIGEALEDTRRLKHLVQELLLFLKASKEHRPPTLFAARELVQGALDAVSRLTTEHGVVISVHADDVMIEGQRDSLERMLRNLLENAIRHSPVGGDVRVRVADVDGGVRIAVVDHGAGVSEEDRPRLFEAFYRNPRSRAIAPEGAGLGLGIAREIARAHGGDVLLGPASHERGAEFVVELPRPSSAGLSGS</sequence>
<evidence type="ECO:0000256" key="6">
    <source>
        <dbReference type="ARBA" id="ARBA00022692"/>
    </source>
</evidence>
<keyword evidence="9" id="KW-0902">Two-component regulatory system</keyword>
<accession>A0A0K1PTX7</accession>
<keyword evidence="12" id="KW-0732">Signal</keyword>
<evidence type="ECO:0000256" key="9">
    <source>
        <dbReference type="ARBA" id="ARBA00023012"/>
    </source>
</evidence>
<dbReference type="InterPro" id="IPR050428">
    <property type="entry name" value="TCS_sensor_his_kinase"/>
</dbReference>
<proteinExistence type="predicted"/>
<protein>
    <recommendedName>
        <fullName evidence="3">histidine kinase</fullName>
        <ecNumber evidence="3">2.7.13.3</ecNumber>
    </recommendedName>
</protein>
<dbReference type="CDD" id="cd06225">
    <property type="entry name" value="HAMP"/>
    <property type="match status" value="1"/>
</dbReference>
<dbReference type="SMART" id="SM00387">
    <property type="entry name" value="HATPase_c"/>
    <property type="match status" value="1"/>
</dbReference>